<dbReference type="InterPro" id="IPR005218">
    <property type="entry name" value="Diacylglycerol/lipid_kinase"/>
</dbReference>
<evidence type="ECO:0000259" key="5">
    <source>
        <dbReference type="PROSITE" id="PS50146"/>
    </source>
</evidence>
<dbReference type="InterPro" id="IPR016064">
    <property type="entry name" value="NAD/diacylglycerol_kinase_sf"/>
</dbReference>
<dbReference type="Gene3D" id="3.40.50.10330">
    <property type="entry name" value="Probable inorganic polyphosphate/atp-NAD kinase, domain 1"/>
    <property type="match status" value="1"/>
</dbReference>
<keyword evidence="1" id="KW-0808">Transferase</keyword>
<dbReference type="EMBL" id="UINC01002616">
    <property type="protein sequence ID" value="SUZ98564.1"/>
    <property type="molecule type" value="Genomic_DNA"/>
</dbReference>
<name>A0A381S540_9ZZZZ</name>
<evidence type="ECO:0000256" key="3">
    <source>
        <dbReference type="ARBA" id="ARBA00022777"/>
    </source>
</evidence>
<dbReference type="NCBIfam" id="TIGR00147">
    <property type="entry name" value="YegS/Rv2252/BmrU family lipid kinase"/>
    <property type="match status" value="1"/>
</dbReference>
<reference evidence="6" key="1">
    <citation type="submission" date="2018-05" db="EMBL/GenBank/DDBJ databases">
        <authorList>
            <person name="Lanie J.A."/>
            <person name="Ng W.-L."/>
            <person name="Kazmierczak K.M."/>
            <person name="Andrzejewski T.M."/>
            <person name="Davidsen T.M."/>
            <person name="Wayne K.J."/>
            <person name="Tettelin H."/>
            <person name="Glass J.I."/>
            <person name="Rusch D."/>
            <person name="Podicherti R."/>
            <person name="Tsui H.-C.T."/>
            <person name="Winkler M.E."/>
        </authorList>
    </citation>
    <scope>NUCLEOTIDE SEQUENCE</scope>
</reference>
<feature type="domain" description="DAGKc" evidence="5">
    <location>
        <begin position="1"/>
        <end position="131"/>
    </location>
</feature>
<evidence type="ECO:0000256" key="2">
    <source>
        <dbReference type="ARBA" id="ARBA00022741"/>
    </source>
</evidence>
<dbReference type="Pfam" id="PF19279">
    <property type="entry name" value="YegS_C"/>
    <property type="match status" value="1"/>
</dbReference>
<accession>A0A381S540</accession>
<sequence length="296" mass="32470">MKFILTVNPHGGTKQGPLLLKKVKPIFDAAGAELFIIETTFAGHAQELANQLDLSAYDGFIGIGGDGTLHEITNGMLSRHDGNKIPIGIIPGGSGNSYMHDLSLTDPLKAAKAIIQGTTRSLDTAKVDVNHIVKYANNMIGWGLVTDVGNKAEHFRWLGTNRYTILSVVEVFRHKSRSATLIMDDKTIEDEFTFIIACNSIHVGKGMKMAPRAKLDDGLIDLIVIRSGVRRTRLLQVLPKLFDGSHINEPEVEYYQTSTFSLIPQRDEILNIDGEMLGSTPIKVSMLSNAIEIFVS</sequence>
<dbReference type="Pfam" id="PF00781">
    <property type="entry name" value="DAGK_cat"/>
    <property type="match status" value="1"/>
</dbReference>
<evidence type="ECO:0000313" key="6">
    <source>
        <dbReference type="EMBL" id="SUZ98564.1"/>
    </source>
</evidence>
<protein>
    <recommendedName>
        <fullName evidence="5">DAGKc domain-containing protein</fullName>
    </recommendedName>
</protein>
<dbReference type="SUPFAM" id="SSF111331">
    <property type="entry name" value="NAD kinase/diacylglycerol kinase-like"/>
    <property type="match status" value="1"/>
</dbReference>
<proteinExistence type="predicted"/>
<gene>
    <name evidence="6" type="ORF">METZ01_LOCUS51418</name>
</gene>
<dbReference type="InterPro" id="IPR001206">
    <property type="entry name" value="Diacylglycerol_kinase_cat_dom"/>
</dbReference>
<dbReference type="InterPro" id="IPR017438">
    <property type="entry name" value="ATP-NAD_kinase_N"/>
</dbReference>
<dbReference type="GO" id="GO:0005524">
    <property type="term" value="F:ATP binding"/>
    <property type="evidence" value="ECO:0007669"/>
    <property type="project" value="UniProtKB-KW"/>
</dbReference>
<dbReference type="PANTHER" id="PTHR12358">
    <property type="entry name" value="SPHINGOSINE KINASE"/>
    <property type="match status" value="1"/>
</dbReference>
<keyword evidence="2" id="KW-0547">Nucleotide-binding</keyword>
<dbReference type="GO" id="GO:0008654">
    <property type="term" value="P:phospholipid biosynthetic process"/>
    <property type="evidence" value="ECO:0007669"/>
    <property type="project" value="InterPro"/>
</dbReference>
<keyword evidence="3" id="KW-0418">Kinase</keyword>
<dbReference type="PANTHER" id="PTHR12358:SF54">
    <property type="entry name" value="SPHINGOSINE KINASE RELATED PROTEIN"/>
    <property type="match status" value="1"/>
</dbReference>
<dbReference type="GO" id="GO:0001727">
    <property type="term" value="F:lipid kinase activity"/>
    <property type="evidence" value="ECO:0007669"/>
    <property type="project" value="TreeGrafter"/>
</dbReference>
<evidence type="ECO:0000256" key="4">
    <source>
        <dbReference type="ARBA" id="ARBA00022840"/>
    </source>
</evidence>
<evidence type="ECO:0000256" key="1">
    <source>
        <dbReference type="ARBA" id="ARBA00022679"/>
    </source>
</evidence>
<dbReference type="InterPro" id="IPR045540">
    <property type="entry name" value="YegS/DAGK_C"/>
</dbReference>
<dbReference type="GO" id="GO:0016020">
    <property type="term" value="C:membrane"/>
    <property type="evidence" value="ECO:0007669"/>
    <property type="project" value="GOC"/>
</dbReference>
<dbReference type="SMART" id="SM00046">
    <property type="entry name" value="DAGKc"/>
    <property type="match status" value="1"/>
</dbReference>
<keyword evidence="4" id="KW-0067">ATP-binding</keyword>
<organism evidence="6">
    <name type="scientific">marine metagenome</name>
    <dbReference type="NCBI Taxonomy" id="408172"/>
    <lineage>
        <taxon>unclassified sequences</taxon>
        <taxon>metagenomes</taxon>
        <taxon>ecological metagenomes</taxon>
    </lineage>
</organism>
<dbReference type="PROSITE" id="PS50146">
    <property type="entry name" value="DAGK"/>
    <property type="match status" value="1"/>
</dbReference>
<dbReference type="InterPro" id="IPR050187">
    <property type="entry name" value="Lipid_Phosphate_FormReg"/>
</dbReference>
<dbReference type="AlphaFoldDB" id="A0A381S540"/>
<dbReference type="Gene3D" id="2.60.200.40">
    <property type="match status" value="2"/>
</dbReference>
<dbReference type="GO" id="GO:0006665">
    <property type="term" value="P:sphingolipid metabolic process"/>
    <property type="evidence" value="ECO:0007669"/>
    <property type="project" value="TreeGrafter"/>
</dbReference>